<organism evidence="1 2">
    <name type="scientific">Leptospira weilii str. 2006001853</name>
    <dbReference type="NCBI Taxonomy" id="1001589"/>
    <lineage>
        <taxon>Bacteria</taxon>
        <taxon>Pseudomonadati</taxon>
        <taxon>Spirochaetota</taxon>
        <taxon>Spirochaetia</taxon>
        <taxon>Leptospirales</taxon>
        <taxon>Leptospiraceae</taxon>
        <taxon>Leptospira</taxon>
    </lineage>
</organism>
<evidence type="ECO:0000313" key="1">
    <source>
        <dbReference type="EMBL" id="EKR64266.1"/>
    </source>
</evidence>
<accession>A0A828Z3W0</accession>
<dbReference type="EMBL" id="AFLV02000048">
    <property type="protein sequence ID" value="EKR64266.1"/>
    <property type="molecule type" value="Genomic_DNA"/>
</dbReference>
<evidence type="ECO:0000313" key="2">
    <source>
        <dbReference type="Proteomes" id="UP000001338"/>
    </source>
</evidence>
<dbReference type="Proteomes" id="UP000001338">
    <property type="component" value="Unassembled WGS sequence"/>
</dbReference>
<dbReference type="AlphaFoldDB" id="A0A828Z3W0"/>
<sequence length="74" mass="8668">MNDNRNEFDTLISEETRRASAKFIERIQNGTLKKRTASNDSSLDFSEKKALERFNLIVQDRAFEDAFFKTYGKL</sequence>
<proteinExistence type="predicted"/>
<reference evidence="1 2" key="1">
    <citation type="submission" date="2012-10" db="EMBL/GenBank/DDBJ databases">
        <authorList>
            <person name="Harkins D.M."/>
            <person name="Durkin A.S."/>
            <person name="Brinkac L.M."/>
            <person name="Haft D.H."/>
            <person name="Selengut J.D."/>
            <person name="Sanka R."/>
            <person name="DePew J."/>
            <person name="Purushe J."/>
            <person name="Whelen A.C."/>
            <person name="Vinetz J.M."/>
            <person name="Sutton G.G."/>
            <person name="Nierman W.C."/>
            <person name="Fouts D.E."/>
        </authorList>
    </citation>
    <scope>NUCLEOTIDE SEQUENCE [LARGE SCALE GENOMIC DNA]</scope>
    <source>
        <strain evidence="1 2">2006001853</strain>
    </source>
</reference>
<gene>
    <name evidence="1" type="ORF">LEP1GSC036_3638</name>
</gene>
<comment type="caution">
    <text evidence="1">The sequence shown here is derived from an EMBL/GenBank/DDBJ whole genome shotgun (WGS) entry which is preliminary data.</text>
</comment>
<name>A0A828Z3W0_9LEPT</name>
<protein>
    <submittedName>
        <fullName evidence="1">Uncharacterized protein</fullName>
    </submittedName>
</protein>